<dbReference type="SUPFAM" id="SSF53067">
    <property type="entry name" value="Actin-like ATPase domain"/>
    <property type="match status" value="1"/>
</dbReference>
<dbReference type="STRING" id="70996.SE18_05125"/>
<reference evidence="2 3" key="1">
    <citation type="submission" date="2015-07" db="EMBL/GenBank/DDBJ databases">
        <title>Whole genome sequence of Herpetosiphon geysericola DSM 7119.</title>
        <authorList>
            <person name="Hemp J."/>
            <person name="Ward L.M."/>
            <person name="Pace L.A."/>
            <person name="Fischer W.W."/>
        </authorList>
    </citation>
    <scope>NUCLEOTIDE SEQUENCE [LARGE SCALE GENOMIC DNA]</scope>
    <source>
        <strain evidence="2 3">DSM 7119</strain>
    </source>
</reference>
<gene>
    <name evidence="2" type="ORF">SE18_05125</name>
</gene>
<dbReference type="InterPro" id="IPR043129">
    <property type="entry name" value="ATPase_NBD"/>
</dbReference>
<dbReference type="Gene3D" id="3.30.420.40">
    <property type="match status" value="2"/>
</dbReference>
<proteinExistence type="predicted"/>
<sequence>MTTIAYKSIGINAGHGYTKVAGITSDGRMVEVRLPSQLSPASAVVTGAISMRRQIYVGGNGFWVGEDASGANPRTDLTQGRLDDPVLIPALVRKGWALLGSELAPNGFYVSCLPATWAMDQALCGKLAGKLRYAGVDRANSIRIIPEPLGLAYDQLLDVHGQSSSTFAALEHGIILVVDIGHNTLDFIVLNRMVPMADSLESYGLGTSGALNMIRARLSARYDRPFSVYETDLAIRSGSVMVAGQARDLYDGWDAPIGVLANDIVATLASTIKSGAQFDAILIGGGGAELGQITTAIRDRYQHAIVVEDPQGAIARGCAKLGARLAAKHAA</sequence>
<dbReference type="Pfam" id="PF21522">
    <property type="entry name" value="MreB-like_C"/>
    <property type="match status" value="1"/>
</dbReference>
<name>A0A0P6YEY9_9CHLR</name>
<dbReference type="Proteomes" id="UP000050277">
    <property type="component" value="Unassembled WGS sequence"/>
</dbReference>
<evidence type="ECO:0000313" key="2">
    <source>
        <dbReference type="EMBL" id="KPL90750.1"/>
    </source>
</evidence>
<dbReference type="InterPro" id="IPR049067">
    <property type="entry name" value="MreB-like_C"/>
</dbReference>
<evidence type="ECO:0000313" key="3">
    <source>
        <dbReference type="Proteomes" id="UP000050277"/>
    </source>
</evidence>
<keyword evidence="3" id="KW-1185">Reference proteome</keyword>
<organism evidence="2 3">
    <name type="scientific">Herpetosiphon geysericola</name>
    <dbReference type="NCBI Taxonomy" id="70996"/>
    <lineage>
        <taxon>Bacteria</taxon>
        <taxon>Bacillati</taxon>
        <taxon>Chloroflexota</taxon>
        <taxon>Chloroflexia</taxon>
        <taxon>Herpetosiphonales</taxon>
        <taxon>Herpetosiphonaceae</taxon>
        <taxon>Herpetosiphon</taxon>
    </lineage>
</organism>
<feature type="domain" description="Actin homologue MreB-like C-terminal" evidence="1">
    <location>
        <begin position="177"/>
        <end position="290"/>
    </location>
</feature>
<dbReference type="EMBL" id="LGKP01000010">
    <property type="protein sequence ID" value="KPL90750.1"/>
    <property type="molecule type" value="Genomic_DNA"/>
</dbReference>
<comment type="caution">
    <text evidence="2">The sequence shown here is derived from an EMBL/GenBank/DDBJ whole genome shotgun (WGS) entry which is preliminary data.</text>
</comment>
<dbReference type="AlphaFoldDB" id="A0A0P6YEY9"/>
<dbReference type="RefSeq" id="WP_054533349.1">
    <property type="nucleotide sequence ID" value="NZ_LGKP01000010.1"/>
</dbReference>
<dbReference type="OrthoDB" id="143961at2"/>
<protein>
    <recommendedName>
        <fullName evidence="1">Actin homologue MreB-like C-terminal domain-containing protein</fullName>
    </recommendedName>
</protein>
<accession>A0A0P6YEY9</accession>
<evidence type="ECO:0000259" key="1">
    <source>
        <dbReference type="Pfam" id="PF21522"/>
    </source>
</evidence>